<dbReference type="GeneID" id="36400238"/>
<keyword evidence="2" id="KW-1185">Reference proteome</keyword>
<dbReference type="AlphaFoldDB" id="A0A0P1B0Y3"/>
<name>A0A0P1B0Y3_PLAHL</name>
<dbReference type="EMBL" id="CCYD01002864">
    <property type="protein sequence ID" value="CEG47854.1"/>
    <property type="molecule type" value="Genomic_DNA"/>
</dbReference>
<protein>
    <submittedName>
        <fullName evidence="1">Uncharacterized protein</fullName>
    </submittedName>
</protein>
<proteinExistence type="predicted"/>
<evidence type="ECO:0000313" key="2">
    <source>
        <dbReference type="Proteomes" id="UP000054928"/>
    </source>
</evidence>
<sequence length="78" mass="8570">MGYVLGDGMCLQDSAVYGFLLQGVKYGFAAVDVYKDSLLVIEAIDIYNIFDLKMSILEDWPNLLGLLSGLCNDTIASR</sequence>
<dbReference type="Proteomes" id="UP000054928">
    <property type="component" value="Unassembled WGS sequence"/>
</dbReference>
<reference evidence="2" key="1">
    <citation type="submission" date="2014-09" db="EMBL/GenBank/DDBJ databases">
        <authorList>
            <person name="Sharma Rahul"/>
            <person name="Thines Marco"/>
        </authorList>
    </citation>
    <scope>NUCLEOTIDE SEQUENCE [LARGE SCALE GENOMIC DNA]</scope>
</reference>
<evidence type="ECO:0000313" key="1">
    <source>
        <dbReference type="EMBL" id="CEG47854.1"/>
    </source>
</evidence>
<dbReference type="RefSeq" id="XP_024584223.1">
    <property type="nucleotide sequence ID" value="XM_024718866.1"/>
</dbReference>
<organism evidence="1 2">
    <name type="scientific">Plasmopara halstedii</name>
    <name type="common">Downy mildew of sunflower</name>
    <dbReference type="NCBI Taxonomy" id="4781"/>
    <lineage>
        <taxon>Eukaryota</taxon>
        <taxon>Sar</taxon>
        <taxon>Stramenopiles</taxon>
        <taxon>Oomycota</taxon>
        <taxon>Peronosporomycetes</taxon>
        <taxon>Peronosporales</taxon>
        <taxon>Peronosporaceae</taxon>
        <taxon>Plasmopara</taxon>
    </lineage>
</organism>
<accession>A0A0P1B0Y3</accession>